<dbReference type="InterPro" id="IPR051122">
    <property type="entry name" value="SDR_DHRS6-like"/>
</dbReference>
<feature type="domain" description="Ketoreductase" evidence="3">
    <location>
        <begin position="11"/>
        <end position="177"/>
    </location>
</feature>
<dbReference type="Pfam" id="PF13561">
    <property type="entry name" value="adh_short_C2"/>
    <property type="match status" value="1"/>
</dbReference>
<keyword evidence="2" id="KW-0560">Oxidoreductase</keyword>
<dbReference type="InterPro" id="IPR002347">
    <property type="entry name" value="SDR_fam"/>
</dbReference>
<evidence type="ECO:0000256" key="1">
    <source>
        <dbReference type="ARBA" id="ARBA00006484"/>
    </source>
</evidence>
<keyword evidence="5" id="KW-1185">Reference proteome</keyword>
<proteinExistence type="inferred from homology"/>
<evidence type="ECO:0000313" key="5">
    <source>
        <dbReference type="Proteomes" id="UP000245466"/>
    </source>
</evidence>
<dbReference type="Gene3D" id="3.40.50.720">
    <property type="entry name" value="NAD(P)-binding Rossmann-like Domain"/>
    <property type="match status" value="1"/>
</dbReference>
<dbReference type="Proteomes" id="UP000245466">
    <property type="component" value="Unassembled WGS sequence"/>
</dbReference>
<organism evidence="4 5">
    <name type="scientific">Pontibacter virosus</name>
    <dbReference type="NCBI Taxonomy" id="1765052"/>
    <lineage>
        <taxon>Bacteria</taxon>
        <taxon>Pseudomonadati</taxon>
        <taxon>Bacteroidota</taxon>
        <taxon>Cytophagia</taxon>
        <taxon>Cytophagales</taxon>
        <taxon>Hymenobacteraceae</taxon>
        <taxon>Pontibacter</taxon>
    </lineage>
</organism>
<comment type="similarity">
    <text evidence="1">Belongs to the short-chain dehydrogenases/reductases (SDR) family.</text>
</comment>
<comment type="caution">
    <text evidence="4">The sequence shown here is derived from an EMBL/GenBank/DDBJ whole genome shotgun (WGS) entry which is preliminary data.</text>
</comment>
<dbReference type="SUPFAM" id="SSF51735">
    <property type="entry name" value="NAD(P)-binding Rossmann-fold domains"/>
    <property type="match status" value="1"/>
</dbReference>
<evidence type="ECO:0000256" key="2">
    <source>
        <dbReference type="ARBA" id="ARBA00023002"/>
    </source>
</evidence>
<dbReference type="PANTHER" id="PTHR43477:SF1">
    <property type="entry name" value="DIHYDROANTICAPSIN 7-DEHYDROGENASE"/>
    <property type="match status" value="1"/>
</dbReference>
<dbReference type="AlphaFoldDB" id="A0A2U1ARQ4"/>
<dbReference type="PANTHER" id="PTHR43477">
    <property type="entry name" value="DIHYDROANTICAPSIN 7-DEHYDROGENASE"/>
    <property type="match status" value="1"/>
</dbReference>
<dbReference type="InterPro" id="IPR057326">
    <property type="entry name" value="KR_dom"/>
</dbReference>
<dbReference type="InterPro" id="IPR036291">
    <property type="entry name" value="NAD(P)-bd_dom_sf"/>
</dbReference>
<dbReference type="CDD" id="cd05233">
    <property type="entry name" value="SDR_c"/>
    <property type="match status" value="1"/>
</dbReference>
<sequence>MEWIMNRFDNKHILIIGGTSGTGLAIARQLQAEGANVTVASRKTSDAIEALGIDHLELDVLAFDPTFTKDLSNELHGLVYCPGSIKLKPFERMNPEDFRQEYELNVMGAIQSIKVLLPLLRKPDSASIVLFSTVAAQLGMPFHASIASSKAALEGLTVSLAAEFASAGIRVNAIAPSLTATPLSQSLLNTPEKVEAADKRHPLGRVGQPEDLAKAATYLLSEDASWTTGQVLHVDGGMSTLRML</sequence>
<protein>
    <submittedName>
        <fullName evidence="4">NAD(P)-dependent dehydrogenase (Short-subunit alcohol dehydrogenase family)</fullName>
    </submittedName>
</protein>
<evidence type="ECO:0000313" key="4">
    <source>
        <dbReference type="EMBL" id="PVY39106.1"/>
    </source>
</evidence>
<name>A0A2U1ARQ4_9BACT</name>
<reference evidence="4 5" key="1">
    <citation type="submission" date="2018-04" db="EMBL/GenBank/DDBJ databases">
        <title>Genomic Encyclopedia of Type Strains, Phase IV (KMG-IV): sequencing the most valuable type-strain genomes for metagenomic binning, comparative biology and taxonomic classification.</title>
        <authorList>
            <person name="Goeker M."/>
        </authorList>
    </citation>
    <scope>NUCLEOTIDE SEQUENCE [LARGE SCALE GENOMIC DNA]</scope>
    <source>
        <strain evidence="4 5">DSM 100231</strain>
    </source>
</reference>
<dbReference type="EMBL" id="QEKI01000013">
    <property type="protein sequence ID" value="PVY39106.1"/>
    <property type="molecule type" value="Genomic_DNA"/>
</dbReference>
<evidence type="ECO:0000259" key="3">
    <source>
        <dbReference type="SMART" id="SM00822"/>
    </source>
</evidence>
<dbReference type="PRINTS" id="PR00081">
    <property type="entry name" value="GDHRDH"/>
</dbReference>
<gene>
    <name evidence="4" type="ORF">C8E01_11394</name>
</gene>
<accession>A0A2U1ARQ4</accession>
<dbReference type="SMART" id="SM00822">
    <property type="entry name" value="PKS_KR"/>
    <property type="match status" value="1"/>
</dbReference>
<dbReference type="GO" id="GO:0016491">
    <property type="term" value="F:oxidoreductase activity"/>
    <property type="evidence" value="ECO:0007669"/>
    <property type="project" value="UniProtKB-KW"/>
</dbReference>